<keyword evidence="1" id="KW-0472">Membrane</keyword>
<accession>A0A2W5S690</accession>
<evidence type="ECO:0000313" key="4">
    <source>
        <dbReference type="Proteomes" id="UP000248975"/>
    </source>
</evidence>
<dbReference type="Pfam" id="PF20072">
    <property type="entry name" value="DUF6468"/>
    <property type="match status" value="1"/>
</dbReference>
<organism evidence="3 4">
    <name type="scientific">Cereibacter sphaeroides</name>
    <name type="common">Rhodobacter sphaeroides</name>
    <dbReference type="NCBI Taxonomy" id="1063"/>
    <lineage>
        <taxon>Bacteria</taxon>
        <taxon>Pseudomonadati</taxon>
        <taxon>Pseudomonadota</taxon>
        <taxon>Alphaproteobacteria</taxon>
        <taxon>Rhodobacterales</taxon>
        <taxon>Paracoccaceae</taxon>
        <taxon>Cereibacter</taxon>
    </lineage>
</organism>
<dbReference type="EMBL" id="QFQS01000020">
    <property type="protein sequence ID" value="PZQ94495.1"/>
    <property type="molecule type" value="Genomic_DNA"/>
</dbReference>
<evidence type="ECO:0000256" key="1">
    <source>
        <dbReference type="SAM" id="Phobius"/>
    </source>
</evidence>
<dbReference type="InterPro" id="IPR045531">
    <property type="entry name" value="DUF6468"/>
</dbReference>
<protein>
    <recommendedName>
        <fullName evidence="2">DUF6468 domain-containing protein</fullName>
    </recommendedName>
</protein>
<reference evidence="3 4" key="1">
    <citation type="submission" date="2017-08" db="EMBL/GenBank/DDBJ databases">
        <title>Infants hospitalized years apart are colonized by the same room-sourced microbial strains.</title>
        <authorList>
            <person name="Brooks B."/>
            <person name="Olm M.R."/>
            <person name="Firek B.A."/>
            <person name="Baker R."/>
            <person name="Thomas B.C."/>
            <person name="Morowitz M.J."/>
            <person name="Banfield J.F."/>
        </authorList>
    </citation>
    <scope>NUCLEOTIDE SEQUENCE [LARGE SCALE GENOMIC DNA]</scope>
    <source>
        <strain evidence="3">S2_003_000_R2_11</strain>
    </source>
</reference>
<sequence length="189" mass="19954">MMNNFIFPSPGLIANGLTIILCLAVLIQSARMMRNLKAVNIGTMGTVVLGLDHATNHARQVLNELKAALIAEGDQNARVVAESEAMRDELRTLIEIADNMASRLADAPKPPVIDPAPPTAPAADAAATVAYTPEPELAKLRALVAEYGRTRISIDRATHSCVDDGPSDLDDMQEEAAEVSANGAMQAAA</sequence>
<evidence type="ECO:0000313" key="3">
    <source>
        <dbReference type="EMBL" id="PZQ94495.1"/>
    </source>
</evidence>
<dbReference type="AlphaFoldDB" id="A0A2W5S690"/>
<comment type="caution">
    <text evidence="3">The sequence shown here is derived from an EMBL/GenBank/DDBJ whole genome shotgun (WGS) entry which is preliminary data.</text>
</comment>
<evidence type="ECO:0000259" key="2">
    <source>
        <dbReference type="Pfam" id="PF20072"/>
    </source>
</evidence>
<keyword evidence="1" id="KW-0812">Transmembrane</keyword>
<proteinExistence type="predicted"/>
<gene>
    <name evidence="3" type="ORF">DI533_22095</name>
</gene>
<keyword evidence="1" id="KW-1133">Transmembrane helix</keyword>
<dbReference type="Proteomes" id="UP000248975">
    <property type="component" value="Unassembled WGS sequence"/>
</dbReference>
<feature type="domain" description="DUF6468" evidence="2">
    <location>
        <begin position="44"/>
        <end position="107"/>
    </location>
</feature>
<feature type="transmembrane region" description="Helical" evidence="1">
    <location>
        <begin position="6"/>
        <end position="27"/>
    </location>
</feature>
<name>A0A2W5S690_CERSP</name>